<name>A0A1E5GB70_9ENTE</name>
<gene>
    <name evidence="1" type="ORF">BCR25_10610</name>
</gene>
<evidence type="ECO:0000313" key="1">
    <source>
        <dbReference type="EMBL" id="OEG09943.1"/>
    </source>
</evidence>
<comment type="caution">
    <text evidence="1">The sequence shown here is derived from an EMBL/GenBank/DDBJ whole genome shotgun (WGS) entry which is preliminary data.</text>
</comment>
<dbReference type="SUPFAM" id="SSF48452">
    <property type="entry name" value="TPR-like"/>
    <property type="match status" value="1"/>
</dbReference>
<dbReference type="AlphaFoldDB" id="A0A1E5GB70"/>
<dbReference type="Gene3D" id="1.25.40.10">
    <property type="entry name" value="Tetratricopeptide repeat domain"/>
    <property type="match status" value="1"/>
</dbReference>
<organism evidence="1 2">
    <name type="scientific">Enterococcus termitis</name>
    <dbReference type="NCBI Taxonomy" id="332950"/>
    <lineage>
        <taxon>Bacteria</taxon>
        <taxon>Bacillati</taxon>
        <taxon>Bacillota</taxon>
        <taxon>Bacilli</taxon>
        <taxon>Lactobacillales</taxon>
        <taxon>Enterococcaceae</taxon>
        <taxon>Enterococcus</taxon>
    </lineage>
</organism>
<dbReference type="EMBL" id="MIJY01000044">
    <property type="protein sequence ID" value="OEG09943.1"/>
    <property type="molecule type" value="Genomic_DNA"/>
</dbReference>
<accession>A0A1E5GB70</accession>
<proteinExistence type="predicted"/>
<sequence>MFNKRKINMWFHQGELAVNAKDQEQAVYFFKLVIETSIKSGGIQLNECFNALVYLGDIYNEERCFEEAELLYQMAAGLDHNAKYVLLVNDLFHDDSGYHEDKKLWLKKNMIDYTDIIQSRKKNSWQFLIDEKTIKYKKASLVGVREETNEKNTMDDAFWSYEDSLDTSTF</sequence>
<dbReference type="Proteomes" id="UP000095094">
    <property type="component" value="Unassembled WGS sequence"/>
</dbReference>
<evidence type="ECO:0000313" key="2">
    <source>
        <dbReference type="Proteomes" id="UP000095094"/>
    </source>
</evidence>
<reference evidence="2" key="1">
    <citation type="submission" date="2016-09" db="EMBL/GenBank/DDBJ databases">
        <authorList>
            <person name="Gulvik C.A."/>
        </authorList>
    </citation>
    <scope>NUCLEOTIDE SEQUENCE [LARGE SCALE GENOMIC DNA]</scope>
    <source>
        <strain evidence="2">LMG 8895</strain>
    </source>
</reference>
<keyword evidence="2" id="KW-1185">Reference proteome</keyword>
<dbReference type="InterPro" id="IPR011990">
    <property type="entry name" value="TPR-like_helical_dom_sf"/>
</dbReference>
<protein>
    <submittedName>
        <fullName evidence="1">Uncharacterized protein</fullName>
    </submittedName>
</protein>